<protein>
    <submittedName>
        <fullName evidence="1">Uncharacterized protein z665R</fullName>
    </submittedName>
</protein>
<evidence type="ECO:0000313" key="1">
    <source>
        <dbReference type="EMBL" id="ABT16799.1"/>
    </source>
</evidence>
<gene>
    <name evidence="1" type="primary">z665R</name>
    <name evidence="1" type="ORF">ATCV1_z665R</name>
</gene>
<accession>A7K9S5</accession>
<keyword evidence="2" id="KW-1185">Reference proteome</keyword>
<proteinExistence type="predicted"/>
<dbReference type="GeneID" id="5470884"/>
<dbReference type="Proteomes" id="UP000202420">
    <property type="component" value="Segment"/>
</dbReference>
<name>A7K9S5_9PHYC</name>
<dbReference type="EMBL" id="EF101928">
    <property type="protein sequence ID" value="ABT16799.1"/>
    <property type="molecule type" value="Genomic_DNA"/>
</dbReference>
<evidence type="ECO:0000313" key="2">
    <source>
        <dbReference type="Proteomes" id="UP000202420"/>
    </source>
</evidence>
<reference evidence="1 2" key="1">
    <citation type="submission" date="2006-09" db="EMBL/GenBank/DDBJ databases">
        <title>Sequence and annotation of the 288-kb ATCV-1 virus that infects an endosymbiotic Chlorella strain of the heliozoon Acanthocystis turfacea.</title>
        <authorList>
            <person name="Fitzgerald L.A."/>
            <person name="Graves M.V."/>
            <person name="Li X."/>
            <person name="Pfitzner A.J.P."/>
            <person name="Hartigan J."/>
            <person name="Van Etten J.L."/>
        </authorList>
    </citation>
    <scope>NUCLEOTIDE SEQUENCE [LARGE SCALE GENOMIC DNA]</scope>
    <source>
        <strain evidence="1 2">ATCV-1</strain>
    </source>
</reference>
<sequence>MSGGKRCSNSITNGLGCIGNCILRTIRKLLTTQCAISRRKLKDMKELFTYRCHYGSMLLIMEMLYPS</sequence>
<dbReference type="KEGG" id="vg:5470884"/>
<dbReference type="RefSeq" id="YP_001427146.1">
    <property type="nucleotide sequence ID" value="NC_008724.1"/>
</dbReference>
<organism evidence="1 2">
    <name type="scientific">Chlorovirus heliozoae</name>
    <dbReference type="NCBI Taxonomy" id="322019"/>
    <lineage>
        <taxon>Viruses</taxon>
        <taxon>Varidnaviria</taxon>
        <taxon>Bamfordvirae</taxon>
        <taxon>Nucleocytoviricota</taxon>
        <taxon>Megaviricetes</taxon>
        <taxon>Algavirales</taxon>
        <taxon>Phycodnaviridae</taxon>
        <taxon>Chlorovirus</taxon>
    </lineage>
</organism>